<feature type="compositionally biased region" description="Basic and acidic residues" evidence="6">
    <location>
        <begin position="253"/>
        <end position="266"/>
    </location>
</feature>
<dbReference type="Pfam" id="PF00847">
    <property type="entry name" value="AP2"/>
    <property type="match status" value="3"/>
</dbReference>
<dbReference type="InterPro" id="IPR001471">
    <property type="entry name" value="AP2/ERF_dom"/>
</dbReference>
<name>A0A0G4FRS9_VITBC</name>
<dbReference type="AlphaFoldDB" id="A0A0G4FRS9"/>
<keyword evidence="3" id="KW-0238">DNA-binding</keyword>
<organism evidence="8 9">
    <name type="scientific">Vitrella brassicaformis (strain CCMP3155)</name>
    <dbReference type="NCBI Taxonomy" id="1169540"/>
    <lineage>
        <taxon>Eukaryota</taxon>
        <taxon>Sar</taxon>
        <taxon>Alveolata</taxon>
        <taxon>Colpodellida</taxon>
        <taxon>Vitrellaceae</taxon>
        <taxon>Vitrella</taxon>
    </lineage>
</organism>
<evidence type="ECO:0000256" key="1">
    <source>
        <dbReference type="ARBA" id="ARBA00004123"/>
    </source>
</evidence>
<dbReference type="InParanoid" id="A0A0G4FRS9"/>
<keyword evidence="9" id="KW-1185">Reference proteome</keyword>
<evidence type="ECO:0000313" key="8">
    <source>
        <dbReference type="EMBL" id="CEM17015.1"/>
    </source>
</evidence>
<reference evidence="8 9" key="1">
    <citation type="submission" date="2014-11" db="EMBL/GenBank/DDBJ databases">
        <authorList>
            <person name="Zhu J."/>
            <person name="Qi W."/>
            <person name="Song R."/>
        </authorList>
    </citation>
    <scope>NUCLEOTIDE SEQUENCE [LARGE SCALE GENOMIC DNA]</scope>
</reference>
<feature type="domain" description="AP2/ERF" evidence="7">
    <location>
        <begin position="382"/>
        <end position="434"/>
    </location>
</feature>
<feature type="compositionally biased region" description="Basic and acidic residues" evidence="6">
    <location>
        <begin position="208"/>
        <end position="223"/>
    </location>
</feature>
<keyword evidence="2" id="KW-0805">Transcription regulation</keyword>
<proteinExistence type="predicted"/>
<feature type="region of interest" description="Disordered" evidence="6">
    <location>
        <begin position="103"/>
        <end position="156"/>
    </location>
</feature>
<accession>A0A0G4FRS9</accession>
<evidence type="ECO:0000313" key="9">
    <source>
        <dbReference type="Proteomes" id="UP000041254"/>
    </source>
</evidence>
<gene>
    <name evidence="8" type="ORF">Vbra_21574</name>
</gene>
<dbReference type="EMBL" id="CDMY01000488">
    <property type="protein sequence ID" value="CEM17015.1"/>
    <property type="molecule type" value="Genomic_DNA"/>
</dbReference>
<keyword evidence="4" id="KW-0804">Transcription</keyword>
<feature type="region of interest" description="Disordered" evidence="6">
    <location>
        <begin position="208"/>
        <end position="287"/>
    </location>
</feature>
<evidence type="ECO:0000256" key="2">
    <source>
        <dbReference type="ARBA" id="ARBA00023015"/>
    </source>
</evidence>
<evidence type="ECO:0000259" key="7">
    <source>
        <dbReference type="Pfam" id="PF00847"/>
    </source>
</evidence>
<dbReference type="Gene3D" id="1.20.5.2050">
    <property type="match status" value="3"/>
</dbReference>
<evidence type="ECO:0000256" key="6">
    <source>
        <dbReference type="SAM" id="MobiDB-lite"/>
    </source>
</evidence>
<feature type="compositionally biased region" description="Polar residues" evidence="6">
    <location>
        <begin position="456"/>
        <end position="467"/>
    </location>
</feature>
<dbReference type="GO" id="GO:0003700">
    <property type="term" value="F:DNA-binding transcription factor activity"/>
    <property type="evidence" value="ECO:0007669"/>
    <property type="project" value="InterPro"/>
</dbReference>
<evidence type="ECO:0000256" key="4">
    <source>
        <dbReference type="ARBA" id="ARBA00023163"/>
    </source>
</evidence>
<dbReference type="GO" id="GO:0003677">
    <property type="term" value="F:DNA binding"/>
    <property type="evidence" value="ECO:0007669"/>
    <property type="project" value="UniProtKB-KW"/>
</dbReference>
<feature type="domain" description="AP2/ERF" evidence="7">
    <location>
        <begin position="40"/>
        <end position="92"/>
    </location>
</feature>
<feature type="domain" description="AP2/ERF" evidence="7">
    <location>
        <begin position="315"/>
        <end position="367"/>
    </location>
</feature>
<evidence type="ECO:0000256" key="3">
    <source>
        <dbReference type="ARBA" id="ARBA00023125"/>
    </source>
</evidence>
<keyword evidence="5" id="KW-0539">Nucleus</keyword>
<dbReference type="Proteomes" id="UP000041254">
    <property type="component" value="Unassembled WGS sequence"/>
</dbReference>
<comment type="subcellular location">
    <subcellularLocation>
        <location evidence="1">Nucleus</location>
    </subcellularLocation>
</comment>
<dbReference type="PhylomeDB" id="A0A0G4FRS9"/>
<protein>
    <recommendedName>
        <fullName evidence="7">AP2/ERF domain-containing protein</fullName>
    </recommendedName>
</protein>
<dbReference type="GO" id="GO:0005634">
    <property type="term" value="C:nucleus"/>
    <property type="evidence" value="ECO:0007669"/>
    <property type="project" value="UniProtKB-SubCell"/>
</dbReference>
<feature type="region of interest" description="Disordered" evidence="6">
    <location>
        <begin position="437"/>
        <end position="467"/>
    </location>
</feature>
<evidence type="ECO:0000256" key="5">
    <source>
        <dbReference type="ARBA" id="ARBA00023242"/>
    </source>
</evidence>
<feature type="compositionally biased region" description="Basic and acidic residues" evidence="6">
    <location>
        <begin position="110"/>
        <end position="131"/>
    </location>
</feature>
<dbReference type="VEuPathDB" id="CryptoDB:Vbra_21574"/>
<sequence length="519" mass="57098">MNVVVSPWPSPGGGIAGYRPTAIVSRRATGSMRPISEHQSGVKGVSFNKCKNSWTATWRESGVNRAKKFSVTRHGYEGAKTAAIAHRREMERLHYYDKQRGRLLPIPPAEPHRQAAVDDHSGPQEETDTRDGGAGPHETRAGGQPAGESAADMDSSSRVEDIILTKLLEGVRATDPQSGGRYEIATVTVAGRQTKAIRWRPTDVCVASDRRDVHDQGLADPPKRHLPSSPPVSPCSGRDPSPDGSRSPKRRRTEPLQHDSHHEGRQLGETTKTVVTRRGPTHTSDVPGALAEQHRREMEDHTKGTVITKSDHQSDVTGVNWHEDKQAWRATWYEKGDPKRKWKLFSVRDHGFDRAKALAEEHRHEMELTGRAAVKKRLEQQSGVKGVSYHKKRIAWVATWQEGGKQKFKSFSVRELGMEGAKKAAIAHRREMERQHYTFKDRGQAAGLSSPRDDQATSPSRNALAESSTVSPADLSFPFCAVLMAKAVTAPQTTGPLPSTSTTQTAAASPLIDTFGLGH</sequence>